<dbReference type="FunFam" id="3.30.70.270:FF:000001">
    <property type="entry name" value="Diguanylate cyclase domain protein"/>
    <property type="match status" value="1"/>
</dbReference>
<comment type="caution">
    <text evidence="5">The sequence shown here is derived from an EMBL/GenBank/DDBJ whole genome shotgun (WGS) entry which is preliminary data.</text>
</comment>
<keyword evidence="3" id="KW-0812">Transmembrane</keyword>
<accession>A0A328ANV7</accession>
<dbReference type="InterPro" id="IPR003018">
    <property type="entry name" value="GAF"/>
</dbReference>
<gene>
    <name evidence="5" type="ORF">DJ017_16780</name>
</gene>
<dbReference type="CDD" id="cd01949">
    <property type="entry name" value="GGDEF"/>
    <property type="match status" value="1"/>
</dbReference>
<dbReference type="Pfam" id="PF13492">
    <property type="entry name" value="GAF_3"/>
    <property type="match status" value="1"/>
</dbReference>
<evidence type="ECO:0000313" key="6">
    <source>
        <dbReference type="Proteomes" id="UP000249254"/>
    </source>
</evidence>
<dbReference type="NCBIfam" id="TIGR00254">
    <property type="entry name" value="GGDEF"/>
    <property type="match status" value="1"/>
</dbReference>
<dbReference type="OrthoDB" id="9812260at2"/>
<dbReference type="EMBL" id="QFYQ01000001">
    <property type="protein sequence ID" value="RAK56045.1"/>
    <property type="molecule type" value="Genomic_DNA"/>
</dbReference>
<keyword evidence="6" id="KW-1185">Reference proteome</keyword>
<keyword evidence="3" id="KW-1133">Transmembrane helix</keyword>
<dbReference type="PROSITE" id="PS50887">
    <property type="entry name" value="GGDEF"/>
    <property type="match status" value="1"/>
</dbReference>
<dbReference type="Gene3D" id="3.30.70.270">
    <property type="match status" value="1"/>
</dbReference>
<dbReference type="Pfam" id="PF00990">
    <property type="entry name" value="GGDEF"/>
    <property type="match status" value="1"/>
</dbReference>
<dbReference type="Gene3D" id="3.30.450.40">
    <property type="match status" value="1"/>
</dbReference>
<dbReference type="SUPFAM" id="SSF55073">
    <property type="entry name" value="Nucleotide cyclase"/>
    <property type="match status" value="1"/>
</dbReference>
<sequence>MRAEEVRLVYGSPIVLLLNLVNAAVAVSLLWTLFPAEALLLWLALFMAVVPARLWLWRRFRQAKPGPEAMGRWALAATLGAAATGMLWGALGTVFFVTTEPIYYVFVVFVLGGMTAGSALKDSAYLPSFYAFMAPAVGPTVLALMARGGFMFDEMGLMIVVFTIVLILVGRGNNRWIQDSIRLRIDQTVLNADLQRATAQMAENLEALRRHQRDMSSIAKLSDFLQACQRRDEAYPIIETAAARLFPGLSGALALLSPDTQDLETVSRWGKDPTVSDSFHVDDCWALRTGQVYEVASAETPAQCRHFPDPPEGGYLCLPLNVQGETIGLLHLSVPPDREIDEDTHRLMATFGDVIKLSLSNLKLRESLSEQALRDPLTGVFNRRYLAETLPREIRRARRDRTDLTVAMIDVDHFKAFNDTYGHGAGDLVLKEVGAFLNRSLRAGDIACRYGGEEFLLVLAECDADEAHARLAQLCTDIKLKAFAFRKQLLPNITVSVGIAQMEDGLTAAEPLITAADQALYKAKADGRDRIEIFKPGKSAAA</sequence>
<name>A0A328ANV7_9CAUL</name>
<dbReference type="InterPro" id="IPR050469">
    <property type="entry name" value="Diguanylate_Cyclase"/>
</dbReference>
<dbReference type="GO" id="GO:1902201">
    <property type="term" value="P:negative regulation of bacterial-type flagellum-dependent cell motility"/>
    <property type="evidence" value="ECO:0007669"/>
    <property type="project" value="TreeGrafter"/>
</dbReference>
<dbReference type="InterPro" id="IPR000160">
    <property type="entry name" value="GGDEF_dom"/>
</dbReference>
<protein>
    <recommendedName>
        <fullName evidence="1">diguanylate cyclase</fullName>
        <ecNumber evidence="1">2.7.7.65</ecNumber>
    </recommendedName>
</protein>
<comment type="catalytic activity">
    <reaction evidence="2">
        <text>2 GTP = 3',3'-c-di-GMP + 2 diphosphate</text>
        <dbReference type="Rhea" id="RHEA:24898"/>
        <dbReference type="ChEBI" id="CHEBI:33019"/>
        <dbReference type="ChEBI" id="CHEBI:37565"/>
        <dbReference type="ChEBI" id="CHEBI:58805"/>
        <dbReference type="EC" id="2.7.7.65"/>
    </reaction>
</comment>
<dbReference type="GO" id="GO:0052621">
    <property type="term" value="F:diguanylate cyclase activity"/>
    <property type="evidence" value="ECO:0007669"/>
    <property type="project" value="UniProtKB-EC"/>
</dbReference>
<dbReference type="PANTHER" id="PTHR45138:SF9">
    <property type="entry name" value="DIGUANYLATE CYCLASE DGCM-RELATED"/>
    <property type="match status" value="1"/>
</dbReference>
<dbReference type="EC" id="2.7.7.65" evidence="1"/>
<feature type="transmembrane region" description="Helical" evidence="3">
    <location>
        <begin position="73"/>
        <end position="96"/>
    </location>
</feature>
<dbReference type="GO" id="GO:0005886">
    <property type="term" value="C:plasma membrane"/>
    <property type="evidence" value="ECO:0007669"/>
    <property type="project" value="TreeGrafter"/>
</dbReference>
<feature type="transmembrane region" description="Helical" evidence="3">
    <location>
        <begin position="156"/>
        <end position="174"/>
    </location>
</feature>
<feature type="transmembrane region" description="Helical" evidence="3">
    <location>
        <begin position="129"/>
        <end position="150"/>
    </location>
</feature>
<dbReference type="InterPro" id="IPR029016">
    <property type="entry name" value="GAF-like_dom_sf"/>
</dbReference>
<feature type="transmembrane region" description="Helical" evidence="3">
    <location>
        <begin position="12"/>
        <end position="33"/>
    </location>
</feature>
<dbReference type="SUPFAM" id="SSF55781">
    <property type="entry name" value="GAF domain-like"/>
    <property type="match status" value="1"/>
</dbReference>
<feature type="transmembrane region" description="Helical" evidence="3">
    <location>
        <begin position="102"/>
        <end position="120"/>
    </location>
</feature>
<keyword evidence="3" id="KW-0472">Membrane</keyword>
<dbReference type="InterPro" id="IPR043128">
    <property type="entry name" value="Rev_trsase/Diguanyl_cyclase"/>
</dbReference>
<evidence type="ECO:0000313" key="5">
    <source>
        <dbReference type="EMBL" id="RAK56045.1"/>
    </source>
</evidence>
<reference evidence="6" key="1">
    <citation type="submission" date="2018-05" db="EMBL/GenBank/DDBJ databases">
        <authorList>
            <person name="Li X."/>
        </authorList>
    </citation>
    <scope>NUCLEOTIDE SEQUENCE [LARGE SCALE GENOMIC DNA]</scope>
    <source>
        <strain evidence="6">LX32</strain>
    </source>
</reference>
<dbReference type="GO" id="GO:0043709">
    <property type="term" value="P:cell adhesion involved in single-species biofilm formation"/>
    <property type="evidence" value="ECO:0007669"/>
    <property type="project" value="TreeGrafter"/>
</dbReference>
<dbReference type="SMART" id="SM00267">
    <property type="entry name" value="GGDEF"/>
    <property type="match status" value="1"/>
</dbReference>
<dbReference type="AlphaFoldDB" id="A0A328ANV7"/>
<evidence type="ECO:0000256" key="2">
    <source>
        <dbReference type="ARBA" id="ARBA00034247"/>
    </source>
</evidence>
<dbReference type="PANTHER" id="PTHR45138">
    <property type="entry name" value="REGULATORY COMPONENTS OF SENSORY TRANSDUCTION SYSTEM"/>
    <property type="match status" value="1"/>
</dbReference>
<proteinExistence type="predicted"/>
<evidence type="ECO:0000259" key="4">
    <source>
        <dbReference type="PROSITE" id="PS50887"/>
    </source>
</evidence>
<feature type="domain" description="GGDEF" evidence="4">
    <location>
        <begin position="402"/>
        <end position="536"/>
    </location>
</feature>
<dbReference type="InterPro" id="IPR029787">
    <property type="entry name" value="Nucleotide_cyclase"/>
</dbReference>
<dbReference type="Proteomes" id="UP000249254">
    <property type="component" value="Unassembled WGS sequence"/>
</dbReference>
<organism evidence="5 6">
    <name type="scientific">Phenylobacterium soli</name>
    <dbReference type="NCBI Taxonomy" id="2170551"/>
    <lineage>
        <taxon>Bacteria</taxon>
        <taxon>Pseudomonadati</taxon>
        <taxon>Pseudomonadota</taxon>
        <taxon>Alphaproteobacteria</taxon>
        <taxon>Caulobacterales</taxon>
        <taxon>Caulobacteraceae</taxon>
        <taxon>Phenylobacterium</taxon>
    </lineage>
</organism>
<evidence type="ECO:0000256" key="1">
    <source>
        <dbReference type="ARBA" id="ARBA00012528"/>
    </source>
</evidence>
<feature type="transmembrane region" description="Helical" evidence="3">
    <location>
        <begin position="39"/>
        <end position="57"/>
    </location>
</feature>
<evidence type="ECO:0000256" key="3">
    <source>
        <dbReference type="SAM" id="Phobius"/>
    </source>
</evidence>